<proteinExistence type="predicted"/>
<dbReference type="InterPro" id="IPR003439">
    <property type="entry name" value="ABC_transporter-like_ATP-bd"/>
</dbReference>
<comment type="subcellular location">
    <subcellularLocation>
        <location evidence="1">Cell membrane</location>
        <topology evidence="1">Peripheral membrane protein</topology>
    </subcellularLocation>
</comment>
<dbReference type="Gene3D" id="3.40.50.300">
    <property type="entry name" value="P-loop containing nucleotide triphosphate hydrolases"/>
    <property type="match status" value="1"/>
</dbReference>
<evidence type="ECO:0000256" key="1">
    <source>
        <dbReference type="ARBA" id="ARBA00004202"/>
    </source>
</evidence>
<dbReference type="SMART" id="SM00382">
    <property type="entry name" value="AAA"/>
    <property type="match status" value="1"/>
</dbReference>
<keyword evidence="4 6" id="KW-0067">ATP-binding</keyword>
<name>A0A927BS90_9BACL</name>
<dbReference type="PROSITE" id="PS50893">
    <property type="entry name" value="ABC_TRANSPORTER_2"/>
    <property type="match status" value="1"/>
</dbReference>
<dbReference type="GO" id="GO:0022857">
    <property type="term" value="F:transmembrane transporter activity"/>
    <property type="evidence" value="ECO:0007669"/>
    <property type="project" value="UniProtKB-ARBA"/>
</dbReference>
<accession>A0A927BS90</accession>
<feature type="domain" description="ABC transporter" evidence="5">
    <location>
        <begin position="6"/>
        <end position="245"/>
    </location>
</feature>
<dbReference type="PANTHER" id="PTHR43158:SF2">
    <property type="entry name" value="SKFA PEPTIDE EXPORT ATP-BINDING PROTEIN SKFE"/>
    <property type="match status" value="1"/>
</dbReference>
<keyword evidence="2" id="KW-0813">Transport</keyword>
<keyword evidence="7" id="KW-1185">Reference proteome</keyword>
<evidence type="ECO:0000256" key="3">
    <source>
        <dbReference type="ARBA" id="ARBA00022741"/>
    </source>
</evidence>
<comment type="caution">
    <text evidence="6">The sequence shown here is derived from an EMBL/GenBank/DDBJ whole genome shotgun (WGS) entry which is preliminary data.</text>
</comment>
<dbReference type="SUPFAM" id="SSF52540">
    <property type="entry name" value="P-loop containing nucleoside triphosphate hydrolases"/>
    <property type="match status" value="1"/>
</dbReference>
<evidence type="ECO:0000256" key="4">
    <source>
        <dbReference type="ARBA" id="ARBA00022840"/>
    </source>
</evidence>
<evidence type="ECO:0000256" key="2">
    <source>
        <dbReference type="ARBA" id="ARBA00022448"/>
    </source>
</evidence>
<dbReference type="InterPro" id="IPR017871">
    <property type="entry name" value="ABC_transporter-like_CS"/>
</dbReference>
<evidence type="ECO:0000313" key="6">
    <source>
        <dbReference type="EMBL" id="MBD2844805.1"/>
    </source>
</evidence>
<dbReference type="PANTHER" id="PTHR43158">
    <property type="entry name" value="SKFA PEPTIDE EXPORT ATP-BINDING PROTEIN SKFE"/>
    <property type="match status" value="1"/>
</dbReference>
<dbReference type="GO" id="GO:0016887">
    <property type="term" value="F:ATP hydrolysis activity"/>
    <property type="evidence" value="ECO:0007669"/>
    <property type="project" value="InterPro"/>
</dbReference>
<dbReference type="EMBL" id="JACXIZ010000012">
    <property type="protein sequence ID" value="MBD2844805.1"/>
    <property type="molecule type" value="Genomic_DNA"/>
</dbReference>
<dbReference type="InterPro" id="IPR003593">
    <property type="entry name" value="AAA+_ATPase"/>
</dbReference>
<evidence type="ECO:0000313" key="7">
    <source>
        <dbReference type="Proteomes" id="UP000621560"/>
    </source>
</evidence>
<gene>
    <name evidence="6" type="ORF">IDH44_06345</name>
</gene>
<dbReference type="RefSeq" id="WP_190915814.1">
    <property type="nucleotide sequence ID" value="NZ_JACXIZ010000012.1"/>
</dbReference>
<protein>
    <submittedName>
        <fullName evidence="6">ABC transporter ATP-binding protein</fullName>
    </submittedName>
</protein>
<dbReference type="CDD" id="cd03225">
    <property type="entry name" value="ABC_cobalt_CbiO_domain1"/>
    <property type="match status" value="1"/>
</dbReference>
<dbReference type="PROSITE" id="PS00211">
    <property type="entry name" value="ABC_TRANSPORTER_1"/>
    <property type="match status" value="1"/>
</dbReference>
<sequence>MTERVIDLEAVSWRTGRELLLDRVSWQVERGQHWALYGLNGSGKTTLLNLINGYIWPSAGAASVLGHRFGEIDLRVLRRSIGWVSASLQDKLYASDKTQHVVISGKHATIGLYDKVEQDDLARAEALMATLGCAKLWDRELRTCSQGEKQKVVIARALMAEPELLILDEPCNGLDLFARETLLAGIEGLTRQPSAPTLLYVTHHTEEILPVFGHTLLLRGGRVFDRGETQRMLEPSRLGAFFEAPVALERHDGRVYVRPGAGA</sequence>
<dbReference type="Pfam" id="PF00005">
    <property type="entry name" value="ABC_tran"/>
    <property type="match status" value="1"/>
</dbReference>
<dbReference type="Proteomes" id="UP000621560">
    <property type="component" value="Unassembled WGS sequence"/>
</dbReference>
<dbReference type="InterPro" id="IPR015856">
    <property type="entry name" value="ABC_transpr_CbiO/EcfA_su"/>
</dbReference>
<keyword evidence="3" id="KW-0547">Nucleotide-binding</keyword>
<reference evidence="6" key="1">
    <citation type="submission" date="2020-09" db="EMBL/GenBank/DDBJ databases">
        <title>A novel bacterium of genus Paenibacillus, isolated from South China Sea.</title>
        <authorList>
            <person name="Huang H."/>
            <person name="Mo K."/>
            <person name="Hu Y."/>
        </authorList>
    </citation>
    <scope>NUCLEOTIDE SEQUENCE</scope>
    <source>
        <strain evidence="6">IB182496</strain>
    </source>
</reference>
<dbReference type="AlphaFoldDB" id="A0A927BS90"/>
<organism evidence="6 7">
    <name type="scientific">Paenibacillus sabuli</name>
    <dbReference type="NCBI Taxonomy" id="2772509"/>
    <lineage>
        <taxon>Bacteria</taxon>
        <taxon>Bacillati</taxon>
        <taxon>Bacillota</taxon>
        <taxon>Bacilli</taxon>
        <taxon>Bacillales</taxon>
        <taxon>Paenibacillaceae</taxon>
        <taxon>Paenibacillus</taxon>
    </lineage>
</organism>
<evidence type="ECO:0000259" key="5">
    <source>
        <dbReference type="PROSITE" id="PS50893"/>
    </source>
</evidence>
<dbReference type="GO" id="GO:0005524">
    <property type="term" value="F:ATP binding"/>
    <property type="evidence" value="ECO:0007669"/>
    <property type="project" value="UniProtKB-KW"/>
</dbReference>
<dbReference type="GO" id="GO:0005886">
    <property type="term" value="C:plasma membrane"/>
    <property type="evidence" value="ECO:0007669"/>
    <property type="project" value="UniProtKB-SubCell"/>
</dbReference>
<dbReference type="InterPro" id="IPR027417">
    <property type="entry name" value="P-loop_NTPase"/>
</dbReference>